<feature type="transmembrane region" description="Helical" evidence="1">
    <location>
        <begin position="234"/>
        <end position="252"/>
    </location>
</feature>
<keyword evidence="1" id="KW-0472">Membrane</keyword>
<evidence type="ECO:0000313" key="3">
    <source>
        <dbReference type="Proteomes" id="UP001145021"/>
    </source>
</evidence>
<feature type="transmembrane region" description="Helical" evidence="1">
    <location>
        <begin position="196"/>
        <end position="214"/>
    </location>
</feature>
<sequence>MLESNNTLVYSYTPGNRYPPPMIQYEPVRWIAYLMCAVFPLLAMRVLMVAKQTRALWFCTAAVASILMFVSLLLRGAMGKNSDDAFRMYETENALHLCAGYVLVGVLMRFAAEWVSTVSQGTMGLFLTHAGIGYTMTAVVCTCVGIPLMFDASEVQRVSGYKLVSAAVIASIGLGALAAILTLYHVKRGGSLSQRGAGQVSVVGVPALLLVVWMSFALARVSLPMDNVANTSDAMFYCLSVLPAVGAIAVWTGQAEEFLLGPGTDGDIGAVARVRNTGVSSSSDVAAEHDMQGVTRVPTPCGSKDRGVVSGARISAVVVGVQHCRRCNCGGTGSAILIAASGLCAKCDYEAMLQQAMHRYV</sequence>
<feature type="transmembrane region" description="Helical" evidence="1">
    <location>
        <begin position="55"/>
        <end position="74"/>
    </location>
</feature>
<accession>A0A9W7XKJ4</accession>
<keyword evidence="1" id="KW-0812">Transmembrane</keyword>
<keyword evidence="1" id="KW-1133">Transmembrane helix</keyword>
<protein>
    <submittedName>
        <fullName evidence="2">Uncharacterized protein</fullName>
    </submittedName>
</protein>
<keyword evidence="3" id="KW-1185">Reference proteome</keyword>
<evidence type="ECO:0000256" key="1">
    <source>
        <dbReference type="SAM" id="Phobius"/>
    </source>
</evidence>
<reference evidence="2" key="1">
    <citation type="submission" date="2022-07" db="EMBL/GenBank/DDBJ databases">
        <title>Phylogenomic reconstructions and comparative analyses of Kickxellomycotina fungi.</title>
        <authorList>
            <person name="Reynolds N.K."/>
            <person name="Stajich J.E."/>
            <person name="Barry K."/>
            <person name="Grigoriev I.V."/>
            <person name="Crous P."/>
            <person name="Smith M.E."/>
        </authorList>
    </citation>
    <scope>NUCLEOTIDE SEQUENCE</scope>
    <source>
        <strain evidence="2">NBRC 105413</strain>
    </source>
</reference>
<dbReference type="EMBL" id="JANBOH010000053">
    <property type="protein sequence ID" value="KAJ1646650.1"/>
    <property type="molecule type" value="Genomic_DNA"/>
</dbReference>
<feature type="transmembrane region" description="Helical" evidence="1">
    <location>
        <begin position="124"/>
        <end position="150"/>
    </location>
</feature>
<feature type="transmembrane region" description="Helical" evidence="1">
    <location>
        <begin position="30"/>
        <end position="48"/>
    </location>
</feature>
<feature type="transmembrane region" description="Helical" evidence="1">
    <location>
        <begin position="162"/>
        <end position="184"/>
    </location>
</feature>
<name>A0A9W7XKJ4_9FUNG</name>
<comment type="caution">
    <text evidence="2">The sequence shown here is derived from an EMBL/GenBank/DDBJ whole genome shotgun (WGS) entry which is preliminary data.</text>
</comment>
<dbReference type="AlphaFoldDB" id="A0A9W7XKJ4"/>
<evidence type="ECO:0000313" key="2">
    <source>
        <dbReference type="EMBL" id="KAJ1646650.1"/>
    </source>
</evidence>
<dbReference type="Proteomes" id="UP001145021">
    <property type="component" value="Unassembled WGS sequence"/>
</dbReference>
<organism evidence="2 3">
    <name type="scientific">Coemansia asiatica</name>
    <dbReference type="NCBI Taxonomy" id="1052880"/>
    <lineage>
        <taxon>Eukaryota</taxon>
        <taxon>Fungi</taxon>
        <taxon>Fungi incertae sedis</taxon>
        <taxon>Zoopagomycota</taxon>
        <taxon>Kickxellomycotina</taxon>
        <taxon>Kickxellomycetes</taxon>
        <taxon>Kickxellales</taxon>
        <taxon>Kickxellaceae</taxon>
        <taxon>Coemansia</taxon>
    </lineage>
</organism>
<proteinExistence type="predicted"/>
<gene>
    <name evidence="2" type="ORF">LPJ64_001876</name>
</gene>